<evidence type="ECO:0000313" key="1">
    <source>
        <dbReference type="EMBL" id="MBS4187612.1"/>
    </source>
</evidence>
<reference evidence="1" key="1">
    <citation type="submission" date="2021-05" db="EMBL/GenBank/DDBJ databases">
        <title>Novel Bacillus species.</title>
        <authorList>
            <person name="Liu G."/>
        </authorList>
    </citation>
    <scope>NUCLEOTIDE SEQUENCE</scope>
    <source>
        <strain evidence="1">FJAT-50051</strain>
    </source>
</reference>
<dbReference type="AlphaFoldDB" id="A0A942YD62"/>
<gene>
    <name evidence="1" type="ORF">KHB02_40260</name>
</gene>
<organism evidence="1">
    <name type="scientific">Neobacillus citreus</name>
    <dbReference type="NCBI Taxonomy" id="2833578"/>
    <lineage>
        <taxon>Bacteria</taxon>
        <taxon>Bacillati</taxon>
        <taxon>Bacillota</taxon>
        <taxon>Bacilli</taxon>
        <taxon>Bacillales</taxon>
        <taxon>Bacillaceae</taxon>
        <taxon>Neobacillus</taxon>
    </lineage>
</organism>
<dbReference type="EMBL" id="JAGYPE010000008">
    <property type="protein sequence ID" value="MBS4187612.1"/>
    <property type="molecule type" value="Genomic_DNA"/>
</dbReference>
<proteinExistence type="predicted"/>
<name>A0A942YD62_9BACI</name>
<protein>
    <submittedName>
        <fullName evidence="1">Uncharacterized protein</fullName>
    </submittedName>
</protein>
<accession>A0A942YD62</accession>
<sequence length="97" mass="10942">MPRRLDVPDYATDPRASVYLVRLWFAPSDPAAAWPMDDWILDDVAAVEDALAWAVSQGATSFEMFVRTHEQQDWIRLHGEPGDGREIVTEVLLESDG</sequence>
<comment type="caution">
    <text evidence="1">The sequence shown here is derived from an EMBL/GenBank/DDBJ whole genome shotgun (WGS) entry which is preliminary data.</text>
</comment>